<dbReference type="InterPro" id="IPR036259">
    <property type="entry name" value="MFS_trans_sf"/>
</dbReference>
<feature type="transmembrane region" description="Helical" evidence="4">
    <location>
        <begin position="377"/>
        <end position="402"/>
    </location>
</feature>
<feature type="transmembrane region" description="Helical" evidence="4">
    <location>
        <begin position="135"/>
        <end position="159"/>
    </location>
</feature>
<feature type="transmembrane region" description="Helical" evidence="4">
    <location>
        <begin position="45"/>
        <end position="65"/>
    </location>
</feature>
<dbReference type="SUPFAM" id="SSF103473">
    <property type="entry name" value="MFS general substrate transporter"/>
    <property type="match status" value="1"/>
</dbReference>
<dbReference type="PANTHER" id="PTHR43596:SF1">
    <property type="entry name" value="ADP,ATP CARRIER PROTEIN"/>
    <property type="match status" value="1"/>
</dbReference>
<evidence type="ECO:0000256" key="3">
    <source>
        <dbReference type="ARBA" id="ARBA00023136"/>
    </source>
</evidence>
<comment type="caution">
    <text evidence="5">The sequence shown here is derived from an EMBL/GenBank/DDBJ whole genome shotgun (WGS) entry which is preliminary data.</text>
</comment>
<dbReference type="AlphaFoldDB" id="A0AAP8ME29"/>
<evidence type="ECO:0000313" key="6">
    <source>
        <dbReference type="Proteomes" id="UP000235162"/>
    </source>
</evidence>
<dbReference type="Gene3D" id="1.20.1250.20">
    <property type="entry name" value="MFS general substrate transporter like domains"/>
    <property type="match status" value="1"/>
</dbReference>
<keyword evidence="6" id="KW-1185">Reference proteome</keyword>
<feature type="transmembrane region" description="Helical" evidence="4">
    <location>
        <begin position="296"/>
        <end position="322"/>
    </location>
</feature>
<feature type="transmembrane region" description="Helical" evidence="4">
    <location>
        <begin position="165"/>
        <end position="184"/>
    </location>
</feature>
<evidence type="ECO:0000256" key="2">
    <source>
        <dbReference type="ARBA" id="ARBA00022989"/>
    </source>
</evidence>
<evidence type="ECO:0000313" key="5">
    <source>
        <dbReference type="EMBL" id="PLW85959.1"/>
    </source>
</evidence>
<proteinExistence type="predicted"/>
<reference evidence="5 6" key="1">
    <citation type="submission" date="2018-01" db="EMBL/GenBank/DDBJ databases">
        <title>The draft genome sequence of Halioglobus japonicus S1-36.</title>
        <authorList>
            <person name="Du Z.-J."/>
            <person name="Shi M.-J."/>
        </authorList>
    </citation>
    <scope>NUCLEOTIDE SEQUENCE [LARGE SCALE GENOMIC DNA]</scope>
    <source>
        <strain evidence="5 6">S1-36</strain>
    </source>
</reference>
<sequence>MRPEEVRATLASFSLVLVLMASYYVLRPVRDAMASDWTDAEVSWLWTFTFFFSAAAVSLYGAAVARFSVKKLVPGVYAFFGLTFALFYVGTQIAEDRTLVDKSFYVWVSLFALFHISVFWSFMSDTFSQPQSKRLFAFIGAGASVGAIGGPAFASLLAGTSSTDAMLLISTVVILAALPLVIWVQHLKSTELHNQTVHASSTDFEYVGGNPFAGFAEFVKNPYLLGIGVFILLYTSISSFVYFELKNLMVDYTREERAQIWAQVDLLVNALTLIIGMFVTGRIATRMGLPFTLASVPMLICVGMLLLMAAPSVAAVIAIQVVRRVGNYAVSRPAREMLFTAVDRETRFKAKPVIDIVVYRGGDMLNAWAFTLLTQGLGLSLGAAAGVGAGIALLWAGTGVALGRSFERREEAAGLSAPSSTQSH</sequence>
<feature type="transmembrane region" description="Helical" evidence="4">
    <location>
        <begin position="103"/>
        <end position="123"/>
    </location>
</feature>
<keyword evidence="2 4" id="KW-1133">Transmembrane helix</keyword>
<dbReference type="InterPro" id="IPR011701">
    <property type="entry name" value="MFS"/>
</dbReference>
<accession>A0AAP8ME29</accession>
<organism evidence="5 6">
    <name type="scientific">Halioglobus japonicus</name>
    <dbReference type="NCBI Taxonomy" id="930805"/>
    <lineage>
        <taxon>Bacteria</taxon>
        <taxon>Pseudomonadati</taxon>
        <taxon>Pseudomonadota</taxon>
        <taxon>Gammaproteobacteria</taxon>
        <taxon>Cellvibrionales</taxon>
        <taxon>Halieaceae</taxon>
        <taxon>Halioglobus</taxon>
    </lineage>
</organism>
<evidence type="ECO:0000256" key="4">
    <source>
        <dbReference type="SAM" id="Phobius"/>
    </source>
</evidence>
<feature type="transmembrane region" description="Helical" evidence="4">
    <location>
        <begin position="72"/>
        <end position="91"/>
    </location>
</feature>
<feature type="transmembrane region" description="Helical" evidence="4">
    <location>
        <begin position="223"/>
        <end position="243"/>
    </location>
</feature>
<gene>
    <name evidence="5" type="ORF">C0029_13375</name>
</gene>
<protein>
    <submittedName>
        <fullName evidence="5">MFS transporter</fullName>
    </submittedName>
</protein>
<keyword evidence="3 4" id="KW-0472">Membrane</keyword>
<dbReference type="PANTHER" id="PTHR43596">
    <property type="entry name" value="ADP,ATP CARRIER PROTEIN"/>
    <property type="match status" value="1"/>
</dbReference>
<evidence type="ECO:0000256" key="1">
    <source>
        <dbReference type="ARBA" id="ARBA00022692"/>
    </source>
</evidence>
<dbReference type="Pfam" id="PF07690">
    <property type="entry name" value="MFS_1"/>
    <property type="match status" value="1"/>
</dbReference>
<name>A0AAP8ME29_9GAMM</name>
<feature type="transmembrane region" description="Helical" evidence="4">
    <location>
        <begin position="263"/>
        <end position="284"/>
    </location>
</feature>
<dbReference type="Proteomes" id="UP000235162">
    <property type="component" value="Unassembled WGS sequence"/>
</dbReference>
<keyword evidence="1 4" id="KW-0812">Transmembrane</keyword>
<dbReference type="GO" id="GO:0022857">
    <property type="term" value="F:transmembrane transporter activity"/>
    <property type="evidence" value="ECO:0007669"/>
    <property type="project" value="InterPro"/>
</dbReference>
<dbReference type="CDD" id="cd06174">
    <property type="entry name" value="MFS"/>
    <property type="match status" value="1"/>
</dbReference>
<feature type="transmembrane region" description="Helical" evidence="4">
    <location>
        <begin position="7"/>
        <end position="25"/>
    </location>
</feature>
<dbReference type="EMBL" id="PKUR01000003">
    <property type="protein sequence ID" value="PLW85959.1"/>
    <property type="molecule type" value="Genomic_DNA"/>
</dbReference>